<dbReference type="Pfam" id="PF09179">
    <property type="entry name" value="TilS"/>
    <property type="match status" value="1"/>
</dbReference>
<comment type="domain">
    <text evidence="7">The N-terminal region contains the highly conserved SGGXDS motif, predicted to be a P-loop motif involved in ATP binding.</text>
</comment>
<dbReference type="Proteomes" id="UP001597326">
    <property type="component" value="Unassembled WGS sequence"/>
</dbReference>
<keyword evidence="11" id="KW-1185">Reference proteome</keyword>
<protein>
    <recommendedName>
        <fullName evidence="7">tRNA(Ile)-lysidine synthase</fullName>
        <ecNumber evidence="7">6.3.4.19</ecNumber>
    </recommendedName>
    <alternativeName>
        <fullName evidence="7">tRNA(Ile)-2-lysyl-cytidine synthase</fullName>
    </alternativeName>
    <alternativeName>
        <fullName evidence="7">tRNA(Ile)-lysidine synthetase</fullName>
    </alternativeName>
</protein>
<dbReference type="InterPro" id="IPR014729">
    <property type="entry name" value="Rossmann-like_a/b/a_fold"/>
</dbReference>
<dbReference type="PANTHER" id="PTHR43033:SF1">
    <property type="entry name" value="TRNA(ILE)-LYSIDINE SYNTHASE-RELATED"/>
    <property type="match status" value="1"/>
</dbReference>
<dbReference type="CDD" id="cd01992">
    <property type="entry name" value="TilS_N"/>
    <property type="match status" value="1"/>
</dbReference>
<reference evidence="11" key="1">
    <citation type="journal article" date="2019" name="Int. J. Syst. Evol. Microbiol.">
        <title>The Global Catalogue of Microorganisms (GCM) 10K type strain sequencing project: providing services to taxonomists for standard genome sequencing and annotation.</title>
        <authorList>
            <consortium name="The Broad Institute Genomics Platform"/>
            <consortium name="The Broad Institute Genome Sequencing Center for Infectious Disease"/>
            <person name="Wu L."/>
            <person name="Ma J."/>
        </authorList>
    </citation>
    <scope>NUCLEOTIDE SEQUENCE [LARGE SCALE GENOMIC DNA]</scope>
    <source>
        <strain evidence="11">CAIM 431</strain>
    </source>
</reference>
<evidence type="ECO:0000256" key="5">
    <source>
        <dbReference type="ARBA" id="ARBA00022840"/>
    </source>
</evidence>
<keyword evidence="4 7" id="KW-0547">Nucleotide-binding</keyword>
<keyword evidence="3 7" id="KW-0819">tRNA processing</keyword>
<evidence type="ECO:0000256" key="6">
    <source>
        <dbReference type="ARBA" id="ARBA00048539"/>
    </source>
</evidence>
<evidence type="ECO:0000256" key="1">
    <source>
        <dbReference type="ARBA" id="ARBA00022490"/>
    </source>
</evidence>
<dbReference type="EMBL" id="JBHUFZ010000016">
    <property type="protein sequence ID" value="MFD1890100.1"/>
    <property type="molecule type" value="Genomic_DNA"/>
</dbReference>
<comment type="subcellular location">
    <subcellularLocation>
        <location evidence="7">Cytoplasm</location>
    </subcellularLocation>
</comment>
<sequence length="310" mass="33232">MARRMLTPAQLQLVQVVRPHVNAPLVRIGCSGGADSLALVAAAAACRGEATTLEAVVVDHGLQENSAEAARSTAAVVENLGVHARLVRVDVVDDGHGLEAAAREARLAALAGDRKAPVLLGHTLDDQAETVLLGLGRGSGPASLQAMAERRDVFVRPLLGVRRAVTRQACKDWGLPVWEDPMNSDLRFRRVRVRNQLVPIMEDVLGGGVVEALGRTASMLRADNHLIDELARQQATEDCSELARLHPALRSRVLRSWLLRQGVPEPSHGHVQAVEQLVTDWHGQSGLDLPGGVRVQREDGRLVAAQTPAG</sequence>
<evidence type="ECO:0000256" key="7">
    <source>
        <dbReference type="HAMAP-Rule" id="MF_01161"/>
    </source>
</evidence>
<keyword evidence="1 7" id="KW-0963">Cytoplasm</keyword>
<evidence type="ECO:0000259" key="8">
    <source>
        <dbReference type="Pfam" id="PF01171"/>
    </source>
</evidence>
<feature type="domain" description="tRNA(Ile)-lysidine/2-thiocytidine synthase N-terminal" evidence="8">
    <location>
        <begin position="27"/>
        <end position="196"/>
    </location>
</feature>
<evidence type="ECO:0000259" key="9">
    <source>
        <dbReference type="Pfam" id="PF09179"/>
    </source>
</evidence>
<dbReference type="InterPro" id="IPR012094">
    <property type="entry name" value="tRNA_Ile_lys_synt"/>
</dbReference>
<dbReference type="NCBIfam" id="TIGR02432">
    <property type="entry name" value="lysidine_TilS_N"/>
    <property type="match status" value="1"/>
</dbReference>
<gene>
    <name evidence="7 10" type="primary">tilS</name>
    <name evidence="10" type="ORF">ACFSCS_07875</name>
</gene>
<dbReference type="PANTHER" id="PTHR43033">
    <property type="entry name" value="TRNA(ILE)-LYSIDINE SYNTHASE-RELATED"/>
    <property type="match status" value="1"/>
</dbReference>
<dbReference type="EC" id="6.3.4.19" evidence="7"/>
<feature type="domain" description="tRNA(Ile)-lysidine synthase substrate-binding" evidence="9">
    <location>
        <begin position="238"/>
        <end position="302"/>
    </location>
</feature>
<evidence type="ECO:0000313" key="11">
    <source>
        <dbReference type="Proteomes" id="UP001597326"/>
    </source>
</evidence>
<dbReference type="InterPro" id="IPR012795">
    <property type="entry name" value="tRNA_Ile_lys_synt_N"/>
</dbReference>
<organism evidence="10 11">
    <name type="scientific">Luteococcus peritonei</name>
    <dbReference type="NCBI Taxonomy" id="88874"/>
    <lineage>
        <taxon>Bacteria</taxon>
        <taxon>Bacillati</taxon>
        <taxon>Actinomycetota</taxon>
        <taxon>Actinomycetes</taxon>
        <taxon>Propionibacteriales</taxon>
        <taxon>Propionibacteriaceae</taxon>
        <taxon>Luteococcus</taxon>
    </lineage>
</organism>
<comment type="function">
    <text evidence="7">Ligates lysine onto the cytidine present at position 34 of the AUA codon-specific tRNA(Ile) that contains the anticodon CAU, in an ATP-dependent manner. Cytidine is converted to lysidine, thus changing the amino acid specificity of the tRNA from methionine to isoleucine.</text>
</comment>
<dbReference type="InterPro" id="IPR015262">
    <property type="entry name" value="tRNA_Ile_lys_synt_subst-bd"/>
</dbReference>
<dbReference type="SUPFAM" id="SSF52402">
    <property type="entry name" value="Adenine nucleotide alpha hydrolases-like"/>
    <property type="match status" value="1"/>
</dbReference>
<name>A0ABW4RWT5_9ACTN</name>
<dbReference type="GO" id="GO:0032267">
    <property type="term" value="F:tRNA(Ile)-lysidine synthase activity"/>
    <property type="evidence" value="ECO:0007669"/>
    <property type="project" value="UniProtKB-EC"/>
</dbReference>
<proteinExistence type="inferred from homology"/>
<dbReference type="RefSeq" id="WP_343873057.1">
    <property type="nucleotide sequence ID" value="NZ_BAAAIX010000013.1"/>
</dbReference>
<dbReference type="Gene3D" id="3.40.50.620">
    <property type="entry name" value="HUPs"/>
    <property type="match status" value="1"/>
</dbReference>
<evidence type="ECO:0000256" key="2">
    <source>
        <dbReference type="ARBA" id="ARBA00022598"/>
    </source>
</evidence>
<evidence type="ECO:0000256" key="3">
    <source>
        <dbReference type="ARBA" id="ARBA00022694"/>
    </source>
</evidence>
<dbReference type="Gene3D" id="1.20.59.20">
    <property type="match status" value="1"/>
</dbReference>
<dbReference type="InterPro" id="IPR011063">
    <property type="entry name" value="TilS/TtcA_N"/>
</dbReference>
<feature type="binding site" evidence="7">
    <location>
        <begin position="31"/>
        <end position="36"/>
    </location>
    <ligand>
        <name>ATP</name>
        <dbReference type="ChEBI" id="CHEBI:30616"/>
    </ligand>
</feature>
<dbReference type="HAMAP" id="MF_01161">
    <property type="entry name" value="tRNA_Ile_lys_synt"/>
    <property type="match status" value="1"/>
</dbReference>
<evidence type="ECO:0000313" key="10">
    <source>
        <dbReference type="EMBL" id="MFD1890100.1"/>
    </source>
</evidence>
<keyword evidence="2 7" id="KW-0436">Ligase</keyword>
<dbReference type="Pfam" id="PF01171">
    <property type="entry name" value="ATP_bind_3"/>
    <property type="match status" value="1"/>
</dbReference>
<comment type="caution">
    <text evidence="10">The sequence shown here is derived from an EMBL/GenBank/DDBJ whole genome shotgun (WGS) entry which is preliminary data.</text>
</comment>
<keyword evidence="5 7" id="KW-0067">ATP-binding</keyword>
<dbReference type="SUPFAM" id="SSF82829">
    <property type="entry name" value="MesJ substrate recognition domain-like"/>
    <property type="match status" value="1"/>
</dbReference>
<evidence type="ECO:0000256" key="4">
    <source>
        <dbReference type="ARBA" id="ARBA00022741"/>
    </source>
</evidence>
<accession>A0ABW4RWT5</accession>
<comment type="catalytic activity">
    <reaction evidence="6 7">
        <text>cytidine(34) in tRNA(Ile2) + L-lysine + ATP = lysidine(34) in tRNA(Ile2) + AMP + diphosphate + H(+)</text>
        <dbReference type="Rhea" id="RHEA:43744"/>
        <dbReference type="Rhea" id="RHEA-COMP:10625"/>
        <dbReference type="Rhea" id="RHEA-COMP:10670"/>
        <dbReference type="ChEBI" id="CHEBI:15378"/>
        <dbReference type="ChEBI" id="CHEBI:30616"/>
        <dbReference type="ChEBI" id="CHEBI:32551"/>
        <dbReference type="ChEBI" id="CHEBI:33019"/>
        <dbReference type="ChEBI" id="CHEBI:82748"/>
        <dbReference type="ChEBI" id="CHEBI:83665"/>
        <dbReference type="ChEBI" id="CHEBI:456215"/>
        <dbReference type="EC" id="6.3.4.19"/>
    </reaction>
</comment>
<comment type="similarity">
    <text evidence="7">Belongs to the tRNA(Ile)-lysidine synthase family.</text>
</comment>